<dbReference type="Gene3D" id="3.30.1180.10">
    <property type="match status" value="1"/>
</dbReference>
<keyword evidence="4" id="KW-1185">Reference proteome</keyword>
<evidence type="ECO:0000256" key="2">
    <source>
        <dbReference type="ARBA" id="ARBA00023121"/>
    </source>
</evidence>
<dbReference type="InterPro" id="IPR043168">
    <property type="entry name" value="DegV_C"/>
</dbReference>
<protein>
    <submittedName>
        <fullName evidence="3">DegV family protein</fullName>
    </submittedName>
</protein>
<dbReference type="PANTHER" id="PTHR33434">
    <property type="entry name" value="DEGV DOMAIN-CONTAINING PROTEIN DR_1986-RELATED"/>
    <property type="match status" value="1"/>
</dbReference>
<evidence type="ECO:0000313" key="3">
    <source>
        <dbReference type="EMBL" id="PMC79922.1"/>
    </source>
</evidence>
<reference evidence="3 4" key="1">
    <citation type="submission" date="2017-09" db="EMBL/GenBank/DDBJ databases">
        <title>Bacterial strain isolated from the female urinary microbiota.</title>
        <authorList>
            <person name="Thomas-White K."/>
            <person name="Kumar N."/>
            <person name="Forster S."/>
            <person name="Putonti C."/>
            <person name="Lawley T."/>
            <person name="Wolfe A.J."/>
        </authorList>
    </citation>
    <scope>NUCLEOTIDE SEQUENCE [LARGE SCALE GENOMIC DNA]</scope>
    <source>
        <strain evidence="3 4">UMB0240</strain>
    </source>
</reference>
<accession>A0A2N6UEE4</accession>
<dbReference type="AlphaFoldDB" id="A0A2N6UEE4"/>
<dbReference type="PANTHER" id="PTHR33434:SF2">
    <property type="entry name" value="FATTY ACID-BINDING PROTEIN TM_1468"/>
    <property type="match status" value="1"/>
</dbReference>
<dbReference type="SUPFAM" id="SSF82549">
    <property type="entry name" value="DAK1/DegV-like"/>
    <property type="match status" value="1"/>
</dbReference>
<evidence type="ECO:0000256" key="1">
    <source>
        <dbReference type="ARBA" id="ARBA00003238"/>
    </source>
</evidence>
<keyword evidence="2" id="KW-0446">Lipid-binding</keyword>
<dbReference type="EMBL" id="PNHQ01000007">
    <property type="protein sequence ID" value="PMC79922.1"/>
    <property type="molecule type" value="Genomic_DNA"/>
</dbReference>
<dbReference type="Proteomes" id="UP000235701">
    <property type="component" value="Unassembled WGS sequence"/>
</dbReference>
<evidence type="ECO:0000313" key="4">
    <source>
        <dbReference type="Proteomes" id="UP000235701"/>
    </source>
</evidence>
<gene>
    <name evidence="3" type="ORF">CJ191_03900</name>
</gene>
<dbReference type="Pfam" id="PF02645">
    <property type="entry name" value="DegV"/>
    <property type="match status" value="1"/>
</dbReference>
<dbReference type="InterPro" id="IPR003797">
    <property type="entry name" value="DegV"/>
</dbReference>
<sequence length="287" mass="31641">MSLAIVTDSTAYLSDEFTTRHDITVLPLTITFSDGSYRDNIDITIDEFYAKMAALDEIPTSSQPAPGLVTEVFERLADSHDEILAVTLSKGISGTYQTFSMIANEVAEEKNVRIAVYNSDISLIGQGLFVQEAVKLRAQGLSLDEILPKLDALKLTFDAYFSVEDLGHLAKGGRISPSAAGIGNLLQVKPILHFEQGKIEVFEKVRTHKKTVKRMLDLFEQAYQSEPRLRIAIVGADDTAQVQSLVAYMAENHPDLDMQRTPIGPVIGTHLGPAAYALVWWQNTDID</sequence>
<dbReference type="RefSeq" id="WP_102199037.1">
    <property type="nucleotide sequence ID" value="NZ_PNHQ01000007.1"/>
</dbReference>
<dbReference type="OrthoDB" id="9775494at2"/>
<comment type="function">
    <text evidence="1">May bind long-chain fatty acids, such as palmitate, and may play a role in lipid transport or fatty acid metabolism.</text>
</comment>
<dbReference type="PROSITE" id="PS51482">
    <property type="entry name" value="DEGV"/>
    <property type="match status" value="1"/>
</dbReference>
<dbReference type="GO" id="GO:0008289">
    <property type="term" value="F:lipid binding"/>
    <property type="evidence" value="ECO:0007669"/>
    <property type="project" value="UniProtKB-KW"/>
</dbReference>
<dbReference type="Gene3D" id="3.40.50.10170">
    <property type="match status" value="1"/>
</dbReference>
<dbReference type="InterPro" id="IPR050270">
    <property type="entry name" value="DegV_domain_contain"/>
</dbReference>
<name>A0A2N6UEE4_9LACT</name>
<organism evidence="3 4">
    <name type="scientific">Aerococcus viridans</name>
    <dbReference type="NCBI Taxonomy" id="1377"/>
    <lineage>
        <taxon>Bacteria</taxon>
        <taxon>Bacillati</taxon>
        <taxon>Bacillota</taxon>
        <taxon>Bacilli</taxon>
        <taxon>Lactobacillales</taxon>
        <taxon>Aerococcaceae</taxon>
        <taxon>Aerococcus</taxon>
    </lineage>
</organism>
<dbReference type="NCBIfam" id="TIGR00762">
    <property type="entry name" value="DegV"/>
    <property type="match status" value="1"/>
</dbReference>
<proteinExistence type="predicted"/>
<comment type="caution">
    <text evidence="3">The sequence shown here is derived from an EMBL/GenBank/DDBJ whole genome shotgun (WGS) entry which is preliminary data.</text>
</comment>